<sequence length="23" mass="2604">MAFFEFFSTPTRAPLIPTNLTTT</sequence>
<proteinExistence type="predicted"/>
<evidence type="ECO:0000313" key="1">
    <source>
        <dbReference type="EMBL" id="SVE21108.1"/>
    </source>
</evidence>
<reference evidence="1" key="1">
    <citation type="submission" date="2018-05" db="EMBL/GenBank/DDBJ databases">
        <authorList>
            <person name="Lanie J.A."/>
            <person name="Ng W.-L."/>
            <person name="Kazmierczak K.M."/>
            <person name="Andrzejewski T.M."/>
            <person name="Davidsen T.M."/>
            <person name="Wayne K.J."/>
            <person name="Tettelin H."/>
            <person name="Glass J.I."/>
            <person name="Rusch D."/>
            <person name="Podicherti R."/>
            <person name="Tsui H.-C.T."/>
            <person name="Winkler M.E."/>
        </authorList>
    </citation>
    <scope>NUCLEOTIDE SEQUENCE</scope>
</reference>
<accession>A0A383BP01</accession>
<gene>
    <name evidence="1" type="ORF">METZ01_LOCUS473962</name>
</gene>
<dbReference type="AlphaFoldDB" id="A0A383BP01"/>
<protein>
    <submittedName>
        <fullName evidence="1">Uncharacterized protein</fullName>
    </submittedName>
</protein>
<organism evidence="1">
    <name type="scientific">marine metagenome</name>
    <dbReference type="NCBI Taxonomy" id="408172"/>
    <lineage>
        <taxon>unclassified sequences</taxon>
        <taxon>metagenomes</taxon>
        <taxon>ecological metagenomes</taxon>
    </lineage>
</organism>
<dbReference type="EMBL" id="UINC01201663">
    <property type="protein sequence ID" value="SVE21108.1"/>
    <property type="molecule type" value="Genomic_DNA"/>
</dbReference>
<name>A0A383BP01_9ZZZZ</name>